<organism evidence="2 3">
    <name type="scientific">Streptomyces finlayi</name>
    <dbReference type="NCBI Taxonomy" id="67296"/>
    <lineage>
        <taxon>Bacteria</taxon>
        <taxon>Bacillati</taxon>
        <taxon>Actinomycetota</taxon>
        <taxon>Actinomycetes</taxon>
        <taxon>Kitasatosporales</taxon>
        <taxon>Streptomycetaceae</taxon>
        <taxon>Streptomyces</taxon>
    </lineage>
</organism>
<protein>
    <recommendedName>
        <fullName evidence="1">Trypsin-co-occurring domain-containing protein</fullName>
    </recommendedName>
</protein>
<name>A0A919C8K5_9ACTN</name>
<comment type="caution">
    <text evidence="2">The sequence shown here is derived from an EMBL/GenBank/DDBJ whole genome shotgun (WGS) entry which is preliminary data.</text>
</comment>
<accession>A0A919C8K5</accession>
<dbReference type="InterPro" id="IPR045794">
    <property type="entry name" value="Trypco1"/>
</dbReference>
<evidence type="ECO:0000313" key="3">
    <source>
        <dbReference type="Proteomes" id="UP000638353"/>
    </source>
</evidence>
<dbReference type="Proteomes" id="UP000638353">
    <property type="component" value="Unassembled WGS sequence"/>
</dbReference>
<dbReference type="Pfam" id="PF19493">
    <property type="entry name" value="Trypco1"/>
    <property type="match status" value="1"/>
</dbReference>
<reference evidence="2" key="2">
    <citation type="submission" date="2020-09" db="EMBL/GenBank/DDBJ databases">
        <authorList>
            <person name="Sun Q."/>
            <person name="Ohkuma M."/>
        </authorList>
    </citation>
    <scope>NUCLEOTIDE SEQUENCE</scope>
    <source>
        <strain evidence="2">JCM 4637</strain>
    </source>
</reference>
<proteinExistence type="predicted"/>
<evidence type="ECO:0000259" key="1">
    <source>
        <dbReference type="Pfam" id="PF19493"/>
    </source>
</evidence>
<gene>
    <name evidence="2" type="ORF">GCM10010334_17740</name>
</gene>
<reference evidence="2" key="1">
    <citation type="journal article" date="2014" name="Int. J. Syst. Evol. Microbiol.">
        <title>Complete genome sequence of Corynebacterium casei LMG S-19264T (=DSM 44701T), isolated from a smear-ripened cheese.</title>
        <authorList>
            <consortium name="US DOE Joint Genome Institute (JGI-PGF)"/>
            <person name="Walter F."/>
            <person name="Albersmeier A."/>
            <person name="Kalinowski J."/>
            <person name="Ruckert C."/>
        </authorList>
    </citation>
    <scope>NUCLEOTIDE SEQUENCE</scope>
    <source>
        <strain evidence="2">JCM 4637</strain>
    </source>
</reference>
<dbReference type="EMBL" id="BMVC01000003">
    <property type="protein sequence ID" value="GHC86588.1"/>
    <property type="molecule type" value="Genomic_DNA"/>
</dbReference>
<evidence type="ECO:0000313" key="2">
    <source>
        <dbReference type="EMBL" id="GHC86588.1"/>
    </source>
</evidence>
<dbReference type="AlphaFoldDB" id="A0A919C8K5"/>
<feature type="domain" description="Trypsin-co-occurring" evidence="1">
    <location>
        <begin position="23"/>
        <end position="118"/>
    </location>
</feature>
<dbReference type="NCBIfam" id="NF041216">
    <property type="entry name" value="CU044_2847_fam"/>
    <property type="match status" value="1"/>
</dbReference>
<sequence>MRFTWCRTTHVIAGDVVSELMQFKTEDGGNVVVEIDHAPRGATLVSRRDNLLDAGRSFNDALEGIRTAAESALRTFRGGALSPDGVELEFGVKLTGEAGAVIAKTSMEGHITVKLAWGSKVVAPDAAAAAPPAAPGVVPAPGAPAQ</sequence>